<dbReference type="Proteomes" id="UP001152797">
    <property type="component" value="Unassembled WGS sequence"/>
</dbReference>
<dbReference type="EMBL" id="CAMXCT030006624">
    <property type="protein sequence ID" value="CAL4804547.1"/>
    <property type="molecule type" value="Genomic_DNA"/>
</dbReference>
<evidence type="ECO:0000313" key="5">
    <source>
        <dbReference type="Proteomes" id="UP001152797"/>
    </source>
</evidence>
<dbReference type="Gene3D" id="3.40.50.300">
    <property type="entry name" value="P-loop containing nucleotide triphosphate hydrolases"/>
    <property type="match status" value="1"/>
</dbReference>
<feature type="region of interest" description="Disordered" evidence="1">
    <location>
        <begin position="1127"/>
        <end position="1180"/>
    </location>
</feature>
<feature type="compositionally biased region" description="Low complexity" evidence="1">
    <location>
        <begin position="2363"/>
        <end position="2376"/>
    </location>
</feature>
<reference evidence="4 5" key="2">
    <citation type="submission" date="2024-05" db="EMBL/GenBank/DDBJ databases">
        <authorList>
            <person name="Chen Y."/>
            <person name="Shah S."/>
            <person name="Dougan E. K."/>
            <person name="Thang M."/>
            <person name="Chan C."/>
        </authorList>
    </citation>
    <scope>NUCLEOTIDE SEQUENCE [LARGE SCALE GENOMIC DNA]</scope>
</reference>
<feature type="region of interest" description="Disordered" evidence="1">
    <location>
        <begin position="762"/>
        <end position="984"/>
    </location>
</feature>
<evidence type="ECO:0000256" key="2">
    <source>
        <dbReference type="SAM" id="Phobius"/>
    </source>
</evidence>
<keyword evidence="2" id="KW-0472">Membrane</keyword>
<feature type="region of interest" description="Disordered" evidence="1">
    <location>
        <begin position="1210"/>
        <end position="1255"/>
    </location>
</feature>
<feature type="compositionally biased region" description="Low complexity" evidence="1">
    <location>
        <begin position="2463"/>
        <end position="2477"/>
    </location>
</feature>
<dbReference type="Gene3D" id="3.90.550.10">
    <property type="entry name" value="Spore Coat Polysaccharide Biosynthesis Protein SpsA, Chain A"/>
    <property type="match status" value="1"/>
</dbReference>
<feature type="transmembrane region" description="Helical" evidence="2">
    <location>
        <begin position="393"/>
        <end position="418"/>
    </location>
</feature>
<protein>
    <submittedName>
        <fullName evidence="4">MYND-type domain-containing protein</fullName>
    </submittedName>
</protein>
<dbReference type="EMBL" id="CAMXCT020006624">
    <property type="protein sequence ID" value="CAL1170610.1"/>
    <property type="molecule type" value="Genomic_DNA"/>
</dbReference>
<organism evidence="3">
    <name type="scientific">Cladocopium goreaui</name>
    <dbReference type="NCBI Taxonomy" id="2562237"/>
    <lineage>
        <taxon>Eukaryota</taxon>
        <taxon>Sar</taxon>
        <taxon>Alveolata</taxon>
        <taxon>Dinophyceae</taxon>
        <taxon>Suessiales</taxon>
        <taxon>Symbiodiniaceae</taxon>
        <taxon>Cladocopium</taxon>
    </lineage>
</organism>
<feature type="compositionally biased region" description="Acidic residues" evidence="1">
    <location>
        <begin position="1998"/>
        <end position="2015"/>
    </location>
</feature>
<feature type="compositionally biased region" description="Basic and acidic residues" evidence="1">
    <location>
        <begin position="788"/>
        <end position="797"/>
    </location>
</feature>
<feature type="compositionally biased region" description="Basic and acidic residues" evidence="1">
    <location>
        <begin position="1406"/>
        <end position="1426"/>
    </location>
</feature>
<feature type="transmembrane region" description="Helical" evidence="2">
    <location>
        <begin position="202"/>
        <end position="222"/>
    </location>
</feature>
<feature type="region of interest" description="Disordered" evidence="1">
    <location>
        <begin position="314"/>
        <end position="354"/>
    </location>
</feature>
<feature type="region of interest" description="Disordered" evidence="1">
    <location>
        <begin position="2224"/>
        <end position="2297"/>
    </location>
</feature>
<comment type="caution">
    <text evidence="3">The sequence shown here is derived from an EMBL/GenBank/DDBJ whole genome shotgun (WGS) entry which is preliminary data.</text>
</comment>
<evidence type="ECO:0000313" key="4">
    <source>
        <dbReference type="EMBL" id="CAL4804547.1"/>
    </source>
</evidence>
<keyword evidence="5" id="KW-1185">Reference proteome</keyword>
<dbReference type="PANTHER" id="PTHR24216">
    <property type="entry name" value="PAXILLIN-RELATED"/>
    <property type="match status" value="1"/>
</dbReference>
<dbReference type="InterPro" id="IPR027417">
    <property type="entry name" value="P-loop_NTPase"/>
</dbReference>
<feature type="region of interest" description="Disordered" evidence="1">
    <location>
        <begin position="2663"/>
        <end position="2701"/>
    </location>
</feature>
<reference evidence="3" key="1">
    <citation type="submission" date="2022-10" db="EMBL/GenBank/DDBJ databases">
        <authorList>
            <person name="Chen Y."/>
            <person name="Dougan E. K."/>
            <person name="Chan C."/>
            <person name="Rhodes N."/>
            <person name="Thang M."/>
        </authorList>
    </citation>
    <scope>NUCLEOTIDE SEQUENCE</scope>
</reference>
<accession>A0A9P1DX37</accession>
<feature type="compositionally biased region" description="Basic residues" evidence="1">
    <location>
        <begin position="1210"/>
        <end position="1221"/>
    </location>
</feature>
<feature type="transmembrane region" description="Helical" evidence="2">
    <location>
        <begin position="163"/>
        <end position="182"/>
    </location>
</feature>
<feature type="region of interest" description="Disordered" evidence="1">
    <location>
        <begin position="2322"/>
        <end position="2428"/>
    </location>
</feature>
<feature type="region of interest" description="Disordered" evidence="1">
    <location>
        <begin position="1387"/>
        <end position="1443"/>
    </location>
</feature>
<feature type="compositionally biased region" description="Acidic residues" evidence="1">
    <location>
        <begin position="798"/>
        <end position="815"/>
    </location>
</feature>
<feature type="compositionally biased region" description="Basic residues" evidence="1">
    <location>
        <begin position="2676"/>
        <end position="2686"/>
    </location>
</feature>
<dbReference type="InterPro" id="IPR029044">
    <property type="entry name" value="Nucleotide-diphossugar_trans"/>
</dbReference>
<feature type="compositionally biased region" description="Low complexity" evidence="1">
    <location>
        <begin position="2406"/>
        <end position="2428"/>
    </location>
</feature>
<proteinExistence type="predicted"/>
<name>A0A9P1DX37_9DINO</name>
<dbReference type="PANTHER" id="PTHR24216:SF65">
    <property type="entry name" value="PAXILLIN-LIKE PROTEIN 1"/>
    <property type="match status" value="1"/>
</dbReference>
<gene>
    <name evidence="3" type="ORF">C1SCF055_LOCUS41894</name>
</gene>
<dbReference type="OrthoDB" id="493554at2759"/>
<feature type="compositionally biased region" description="Basic and acidic residues" evidence="1">
    <location>
        <begin position="872"/>
        <end position="907"/>
    </location>
</feature>
<feature type="compositionally biased region" description="Basic residues" evidence="1">
    <location>
        <begin position="936"/>
        <end position="956"/>
    </location>
</feature>
<feature type="region of interest" description="Disordered" evidence="1">
    <location>
        <begin position="1988"/>
        <end position="2053"/>
    </location>
</feature>
<feature type="compositionally biased region" description="Low complexity" evidence="1">
    <location>
        <begin position="1222"/>
        <end position="1239"/>
    </location>
</feature>
<feature type="compositionally biased region" description="Polar residues" evidence="1">
    <location>
        <begin position="338"/>
        <end position="348"/>
    </location>
</feature>
<feature type="region of interest" description="Disordered" evidence="1">
    <location>
        <begin position="1087"/>
        <end position="1111"/>
    </location>
</feature>
<evidence type="ECO:0000313" key="3">
    <source>
        <dbReference type="EMBL" id="CAI4017235.1"/>
    </source>
</evidence>
<dbReference type="EMBL" id="CAMXCT010006624">
    <property type="protein sequence ID" value="CAI4017235.1"/>
    <property type="molecule type" value="Genomic_DNA"/>
</dbReference>
<feature type="region of interest" description="Disordered" evidence="1">
    <location>
        <begin position="2462"/>
        <end position="2483"/>
    </location>
</feature>
<feature type="compositionally biased region" description="Basic residues" evidence="1">
    <location>
        <begin position="1156"/>
        <end position="1165"/>
    </location>
</feature>
<feature type="compositionally biased region" description="Low complexity" evidence="1">
    <location>
        <begin position="2280"/>
        <end position="2292"/>
    </location>
</feature>
<sequence length="3400" mass="373618">MRRWWAKRSDLILLLFDPDKPGTTGETLEVLTKSLAGLDHKFLVVLNKVDQLDNNVDFARAFGTLGWALSKVIPQKDIPMVWTMYNERNGPRNGSKRPPHENELPLEAFAANRNAVVREVLRAKVRHWDNIVTALEECLRQCDMLSRMCNMVRENAQQQICKAWRGAGIMLTLPWLLVAFLWRGDLLMGGSGWQTEEGGNSFMIQAFVLCCLLCLIVLGLTLEQLRQFDRIQLSRAGLETMFETVYHHIFIHTGGEDLRVRWATVRPLLEAMLKSVKNPTQLPVIEPWELTRIHDVLEQDIWYLRQLAKRLRPLEPKMPGTDPLPTSAPAPRFRGGSAESSPSPTGQGQAMHGSLATHGSLAEAAKVQHEKSKDDKAFANAKRRDYFGIAKSASLRLVAMGAVFFSAGLPRISAVLLFNDSYEVGHFCSKINATYCRRHGYRMQSLVFSDKEMKVLCEDRHFAWGKVALLRWLLSKVTSKPIRNELLEKKISEQDCHELLQADWLVWFDADLMVLNHTWPLANFVMGCPKDLVLGEDMADLDWLNTGLMLCRIASPWIQSLWDKVWEQTPETFHQGEFWDQSALCSRLAKWGEFSPEVLGGKKTEAPPGKVPWFSWQGGPRVRETQHLRVLDAGGTQSNNPRYARFAFHAAGMKDKLRSCQHILELGTVEMNPWGWPLLERQLWASERRVKFVEEWTGQQQPAILKAESQGPQRSRGHFKALKRISGLLRSGHLKGEQERRVAEIIRGAAGELTDLVEENLPKGRADLPPPGQEATSGLTSGPLEAPAAKKGEKGDSDYTEESSEEEGAVEEAAVEPEATAVKAEAGEEDTTPRETAGAAPEGTGVRDGGGHSGDELEDPGALALRPAPKASSRDNRDRAPNGPDSDRGYRRAEGSPRRPITPERRGGGPRPGDQEEEKDQGEAPKEGGETMPPKGKAKAKALGRARPLGVRRRPAARVGGQAGVLDAPDRARQGRRRPAAREEGRTLWEQGLETELHQVPIDLFKPGSSLVIAVADYFGGAAKIAGTIQRLEVEKDSSYLQVRLSGTDHEGVLRAHSGMKDQPFRVHICPPQCGRQESGDFLAHGLKGRRRKEEGEEGWVTSLEPPAMEGEDELAMLRRREQELLRERGERARASPSRRERRQTPKEPEEEEIQKKKKKKKKKKAKEDAEELVNGRHAARASVKELSQVFGGTALDPREKIRKRVLRRAQKYAARKKSRRSSSSSSHGSSGSSTSTSSGEPATEGVFSEETKARGLSERFPGALSVETLLSMRRSLLATSGEDGDLQSTKPVALLYYRNVLGRKATGAQARELLTLSSAVDALLRGRVALATDILCQRLKAQESVLAGTPWQVAQKVKIASAEATALIARGELQAAQRESYLDSKTKWQNLASTPKGQPKGKGKGKSDKDGGKDERREESRKDRGAMNQAMSIEVQDTGPPDVFREVGNTSYAAEGGVRADVLPDPLAMISPMEPCPVPLSDPVLFDDQGHVSFDLGHSGLATLLDLQAGAPIRLRRCLHRAWLVESYAEAFAEQPRLKEVGFSFLLDCSGKLYKFYTKHHLFPTGISEDMSIIVSRFRRLYRLADTSKRKKISDLKKSLAGIVDFKPSDSHPDDDEEEDDFSPASLETLSEISESTASSTGALPDFAGQTQTDCRLVLLAQQLKAAKEHAAEINKIQDISPEKPKDLASLATALKAAVASAKKSPDQQSHALPSYVFAGVAEISKACRAHGLVGSSHDITMAVNELLRAVPGSLCVFALCCNSYCRMHPGVDPHRAVAFCFLLVTLRGFHDKFLDVSIPRAYTPCFGQRVALLAKELREVFAGVAEISKACRAHGLVGSSHDITMAVNELLRAVPGSLCVFALCCNSYCRMHPGVDPHRAVAFCFLLVTLRGDLFRLSRQVFGWEHSKDLRPKGIGFGEPLPPPKIHQEVDARKDDFELFQPYVLPNGGLCGIGDMWTDAQLPECLDYLAGCKYLKPPGRWVTKVAQKAKEKEPSEQEEAEEETLESDDEVEETPVIMKRPAAKPQNKKGKGKGAKVAEPDTPAVELPRAKKPPIEAPVIFGLESKQEGSVGPDTAEGSVARPVETPAAEEASVAPSPVETPAAEVSALEAVQPLKRSRTDGLATRFNRVSDWWPHSIPSCLLEVLLGASVSTLGTTVAASPLELELQAKLAAVQAELHAVKAKQVSHQQELGLVTDIDRDKLYRRMDAELWDQLLLAQDGTPIAPDRDPDDPMAKPGACLTAAPSPDGCIHQPPTDTYEDTQMVDPPNEPGDSQVLSHSPGHGASSSGPEQKQQKVHFFHEPLKKEPVVVGATLTPPKQHAVASPAAPAEPKQAVPTAPPQPKQPAAPCAVPTAPPEPKQPAVAPAVAPEQPAVMSAPPPPVEPKQAAPAPMPKQPALDAPSPAVEPKQPAVPAPAVATPATPSEPTLASVEAMVAGVRSEGHGTPAIPDDLAQMIAAAPPGSSGPNQQQGGVPHQTALDPRINTSTHRAASMRLNRFMESAEGQKFPHMLKLFNSNNDDKRKLLQTWVAEGENRQSCESRVILTKESANIYRGQRELVSIRDMILVKNWPMEKIRGIVSRGGGIPDADAPSVPALTQYWCYVSRTQTEEESVRQTAETQIAAETSAEGIGGILGSALPNLGHAAGVSQQQLDEIAQATGSVAPQGTPAAAKTRAKAKAKPKGGPKASAATGVTSVEPMTASERKSAIGASIKKELATMSVALDLPKDHALRTTIEQYKKRFEDYSDELSGKFRTFLLKTTNTNENLESLADEVAESVNAYRMVKAQGKAVLAELKKQSKCAWSDPRRDAQLQQLHEVLATGIGSGGSSMTHACRVGEIFGSEVFQRVGQAERRVHKAAQKRGLNMDVDLSYFELPLCTDPVRAMIDQGYLSLLVGELGELQGYWNQLYVYDENGINLTLQAAGAVIRVLDLRCFVVNFKGDWKYLYQLFCMERYATKEEALWSADCWLNLLNKSGMFLTELEEQNRLALGKLSTVSYAALAAKAVEVHKRTATENVLRRFLLGLRANLDRGLNMVATVAGKIDTAGIAWLASIAMGLNSLWGDEVMYDGEVSAVALECLEWLSKDVERICLLEGKVELFDWDQFFSTRGIDYRGDEVKTAREFTWGNIAPALPAEVGRVPLEQVCTLGARHYVENLDLYIKPRDRWELVKPPRVMVPEGAWAEVCSGLLTAGICVLLPVEEVFHIEQQPLLNGLFGVTKDEWSGEYEVYRLIMNLTPFNGLAEPLKGDVETLPMWSQMSPFFLQPEESLLVSSEDVRCFFYTMSVPPAWYKYLAFNKRVPDQCLPVELQGRLVYMASRVLPMGFANSVSLAQHVHRNLTLWSHEHIPEAATSVAAPEAEVRKDRPLTAANPSWRIYLDNFDLLEKVRAVEQETHEP</sequence>
<keyword evidence="2" id="KW-1133">Transmembrane helix</keyword>
<keyword evidence="2" id="KW-0812">Transmembrane</keyword>
<evidence type="ECO:0000256" key="1">
    <source>
        <dbReference type="SAM" id="MobiDB-lite"/>
    </source>
</evidence>